<comment type="subcellular location">
    <subcellularLocation>
        <location evidence="1">Cell membrane</location>
        <topology evidence="1">Multi-pass membrane protein</topology>
    </subcellularLocation>
</comment>
<dbReference type="Pfam" id="PF14752">
    <property type="entry name" value="RBP_receptor"/>
    <property type="match status" value="1"/>
</dbReference>
<dbReference type="PANTHER" id="PTHR21444:SF15">
    <property type="entry name" value="RECEPTOR FOR RETINOL UPTAKE STRA6"/>
    <property type="match status" value="1"/>
</dbReference>
<dbReference type="RefSeq" id="XP_065672775.1">
    <property type="nucleotide sequence ID" value="XM_065816703.1"/>
</dbReference>
<proteinExistence type="predicted"/>
<evidence type="ECO:0000313" key="11">
    <source>
        <dbReference type="RefSeq" id="XP_065672775.1"/>
    </source>
</evidence>
<feature type="transmembrane region" description="Helical" evidence="8">
    <location>
        <begin position="235"/>
        <end position="255"/>
    </location>
</feature>
<reference evidence="10 11" key="1">
    <citation type="submission" date="2025-05" db="UniProtKB">
        <authorList>
            <consortium name="RefSeq"/>
        </authorList>
    </citation>
    <scope>IDENTIFICATION</scope>
</reference>
<dbReference type="GeneID" id="105849595"/>
<evidence type="ECO:0000256" key="4">
    <source>
        <dbReference type="ARBA" id="ARBA00022692"/>
    </source>
</evidence>
<dbReference type="InterPro" id="IPR026612">
    <property type="entry name" value="STRA6-like"/>
</dbReference>
<evidence type="ECO:0000256" key="5">
    <source>
        <dbReference type="ARBA" id="ARBA00022989"/>
    </source>
</evidence>
<evidence type="ECO:0000256" key="8">
    <source>
        <dbReference type="SAM" id="Phobius"/>
    </source>
</evidence>
<feature type="transmembrane region" description="Helical" evidence="8">
    <location>
        <begin position="439"/>
        <end position="463"/>
    </location>
</feature>
<dbReference type="RefSeq" id="XP_065672774.1">
    <property type="nucleotide sequence ID" value="XM_065816702.1"/>
</dbReference>
<feature type="transmembrane region" description="Helical" evidence="8">
    <location>
        <begin position="591"/>
        <end position="618"/>
    </location>
</feature>
<protein>
    <submittedName>
        <fullName evidence="10 11">Stimulated by retinoic acid gene 6 protein-like isoform X4</fullName>
    </submittedName>
</protein>
<feature type="transmembrane region" description="Helical" evidence="8">
    <location>
        <begin position="205"/>
        <end position="228"/>
    </location>
</feature>
<evidence type="ECO:0000256" key="1">
    <source>
        <dbReference type="ARBA" id="ARBA00004651"/>
    </source>
</evidence>
<feature type="transmembrane region" description="Helical" evidence="8">
    <location>
        <begin position="507"/>
        <end position="533"/>
    </location>
</feature>
<feature type="transmembrane region" description="Helical" evidence="8">
    <location>
        <begin position="375"/>
        <end position="397"/>
    </location>
</feature>
<keyword evidence="6 8" id="KW-0472">Membrane</keyword>
<dbReference type="PANTHER" id="PTHR21444">
    <property type="entry name" value="COILED-COIL DOMAIN-CONTAINING PROTEIN 180"/>
    <property type="match status" value="1"/>
</dbReference>
<evidence type="ECO:0000256" key="2">
    <source>
        <dbReference type="ARBA" id="ARBA00022448"/>
    </source>
</evidence>
<keyword evidence="2" id="KW-0813">Transport</keyword>
<organism evidence="9 10">
    <name type="scientific">Hydra vulgaris</name>
    <name type="common">Hydra</name>
    <name type="synonym">Hydra attenuata</name>
    <dbReference type="NCBI Taxonomy" id="6087"/>
    <lineage>
        <taxon>Eukaryota</taxon>
        <taxon>Metazoa</taxon>
        <taxon>Cnidaria</taxon>
        <taxon>Hydrozoa</taxon>
        <taxon>Hydroidolina</taxon>
        <taxon>Anthoathecata</taxon>
        <taxon>Aplanulata</taxon>
        <taxon>Hydridae</taxon>
        <taxon>Hydra</taxon>
    </lineage>
</organism>
<dbReference type="Proteomes" id="UP001652625">
    <property type="component" value="Chromosome 13"/>
</dbReference>
<keyword evidence="4 8" id="KW-0812">Transmembrane</keyword>
<evidence type="ECO:0000256" key="3">
    <source>
        <dbReference type="ARBA" id="ARBA00022475"/>
    </source>
</evidence>
<accession>A0ABM4DED5</accession>
<feature type="transmembrane region" description="Helical" evidence="8">
    <location>
        <begin position="166"/>
        <end position="185"/>
    </location>
</feature>
<name>A0ABM4DED5_HYDVU</name>
<keyword evidence="7" id="KW-0675">Receptor</keyword>
<sequence>MVMNQERISSIALTLINYGYLSKSNEPSQLLNYVNSINSIEVQNIATATGIASKEVFDFFNTTRPCIVIATTLLNNTATIFNHTFASNEITKSIFSSCFYLDQPSFNCNINGWNSNPITFICSLAYIFVIIMMFFTKRKFLATTLCWGRPGCLVPVNMLDSYENRFGYALSFGLTASSCCSVIFSEYSDVVGVKMAEKLSLLPSYLSVFVTMVLSAIISVVGAPFLICQSLDNQLVGGLIGLCMSLIWFVYELYWKIPILSACNLGNFKVTGFKALAFFSDLPKHICLLLLIIKFTRTVIIKIKYRLKQSKNGQGFIWMQTDKTKSGNEYIYKYVASLLNSKQKESRYDDDKLTKFKFKWLFGDNKSGFKFSLRIISSTFVSCLAVYIILISIILLYEIIFGFNKNDGLTNSSEINMFFQLLCKPSCIKQLVICIKVSIWIAALLSVSLFLFGMVNSLMWYRFHILSLRKGDWSFLPLSLKKRDLISPIDIMVSSMNFAGYQVAYSIWGFIISFMVLFVILMVITTEIILPIINKKNSFLLKQIIYFWPTVLIGFVIIILQRVLARFVLLIEKDVLAVDNRRIFHGAAFFLFYFNIFVGVISSVFRIICSLTLGVLFYQRMQISSLPRSFENWDNGYMSYIGYILLEHYHTNPVLQCFVRLLLEIKERKFLTDDSDLYNSFYSLNETLPKVKNLKKTRALNRWHLYVLLLQNPSLQKFRSHRIVSKIDSTNEKKPHILFRTITNLCSGSKHGFNDSEYFGENNEYAKSTLRKLSNWSTVPLDNSYANEKF</sequence>
<keyword evidence="5 8" id="KW-1133">Transmembrane helix</keyword>
<evidence type="ECO:0000313" key="10">
    <source>
        <dbReference type="RefSeq" id="XP_065672774.1"/>
    </source>
</evidence>
<keyword evidence="3" id="KW-1003">Cell membrane</keyword>
<evidence type="ECO:0000256" key="6">
    <source>
        <dbReference type="ARBA" id="ARBA00023136"/>
    </source>
</evidence>
<dbReference type="RefSeq" id="XP_065672776.1">
    <property type="nucleotide sequence ID" value="XM_065816704.1"/>
</dbReference>
<feature type="transmembrane region" description="Helical" evidence="8">
    <location>
        <begin position="117"/>
        <end position="135"/>
    </location>
</feature>
<evidence type="ECO:0000313" key="9">
    <source>
        <dbReference type="Proteomes" id="UP001652625"/>
    </source>
</evidence>
<evidence type="ECO:0000313" key="12">
    <source>
        <dbReference type="RefSeq" id="XP_065672776.1"/>
    </source>
</evidence>
<feature type="transmembrane region" description="Helical" evidence="8">
    <location>
        <begin position="545"/>
        <end position="571"/>
    </location>
</feature>
<keyword evidence="9" id="KW-1185">Reference proteome</keyword>
<evidence type="ECO:0000256" key="7">
    <source>
        <dbReference type="ARBA" id="ARBA00023170"/>
    </source>
</evidence>
<gene>
    <name evidence="10 11 12" type="primary">LOC105849595</name>
</gene>